<dbReference type="Proteomes" id="UP000177371">
    <property type="component" value="Unassembled WGS sequence"/>
</dbReference>
<comment type="caution">
    <text evidence="8">The sequence shown here is derived from an EMBL/GenBank/DDBJ whole genome shotgun (WGS) entry which is preliminary data.</text>
</comment>
<dbReference type="Pfam" id="PF02130">
    <property type="entry name" value="YbeY"/>
    <property type="match status" value="1"/>
</dbReference>
<dbReference type="HAMAP" id="MF_00009">
    <property type="entry name" value="Endoribonucl_YbeY"/>
    <property type="match status" value="1"/>
</dbReference>
<comment type="similarity">
    <text evidence="1 7">Belongs to the endoribonuclease YbeY family.</text>
</comment>
<keyword evidence="2 7" id="KW-0540">Nuclease</keyword>
<dbReference type="AlphaFoldDB" id="A0A1F4V423"/>
<keyword evidence="5 7" id="KW-0378">Hydrolase</keyword>
<feature type="binding site" evidence="7">
    <location>
        <position position="92"/>
    </location>
    <ligand>
        <name>Zn(2+)</name>
        <dbReference type="ChEBI" id="CHEBI:29105"/>
        <note>catalytic</note>
    </ligand>
</feature>
<keyword evidence="7" id="KW-0963">Cytoplasm</keyword>
<dbReference type="GO" id="GO:0005737">
    <property type="term" value="C:cytoplasm"/>
    <property type="evidence" value="ECO:0007669"/>
    <property type="project" value="UniProtKB-SubCell"/>
</dbReference>
<evidence type="ECO:0000256" key="2">
    <source>
        <dbReference type="ARBA" id="ARBA00022722"/>
    </source>
</evidence>
<dbReference type="GO" id="GO:0004222">
    <property type="term" value="F:metalloendopeptidase activity"/>
    <property type="evidence" value="ECO:0007669"/>
    <property type="project" value="InterPro"/>
</dbReference>
<keyword evidence="4 7" id="KW-0255">Endonuclease</keyword>
<dbReference type="NCBIfam" id="TIGR00043">
    <property type="entry name" value="rRNA maturation RNase YbeY"/>
    <property type="match status" value="1"/>
</dbReference>
<evidence type="ECO:0000313" key="8">
    <source>
        <dbReference type="EMBL" id="OGC51964.1"/>
    </source>
</evidence>
<evidence type="ECO:0000256" key="6">
    <source>
        <dbReference type="ARBA" id="ARBA00022833"/>
    </source>
</evidence>
<keyword evidence="6 7" id="KW-0862">Zinc</keyword>
<name>A0A1F4V423_UNCKA</name>
<dbReference type="InterPro" id="IPR023091">
    <property type="entry name" value="MetalPrtase_cat_dom_sf_prd"/>
</dbReference>
<dbReference type="GO" id="GO:0008270">
    <property type="term" value="F:zinc ion binding"/>
    <property type="evidence" value="ECO:0007669"/>
    <property type="project" value="UniProtKB-UniRule"/>
</dbReference>
<evidence type="ECO:0000256" key="1">
    <source>
        <dbReference type="ARBA" id="ARBA00010875"/>
    </source>
</evidence>
<dbReference type="SUPFAM" id="SSF55486">
    <property type="entry name" value="Metalloproteases ('zincins'), catalytic domain"/>
    <property type="match status" value="1"/>
</dbReference>
<sequence length="115" mass="13147">MKKTTTRKTSGIKSKRNMVINISIVGDKDIKVLNNKYFERNYPTDVLSFNFNQVVDGEYYLGDVVVNKDQAERQCKDYGNDLEHEISELVAHGVLHLLGVHHEDDNDNRVHGVTT</sequence>
<evidence type="ECO:0000313" key="9">
    <source>
        <dbReference type="Proteomes" id="UP000177371"/>
    </source>
</evidence>
<comment type="function">
    <text evidence="7">Single strand-specific metallo-endoribonuclease involved in late-stage 70S ribosome quality control and in maturation of the 3' terminus of the 16S rRNA.</text>
</comment>
<dbReference type="GO" id="GO:0004521">
    <property type="term" value="F:RNA endonuclease activity"/>
    <property type="evidence" value="ECO:0007669"/>
    <property type="project" value="UniProtKB-UniRule"/>
</dbReference>
<accession>A0A1F4V423</accession>
<feature type="binding site" evidence="7">
    <location>
        <position position="102"/>
    </location>
    <ligand>
        <name>Zn(2+)</name>
        <dbReference type="ChEBI" id="CHEBI:29105"/>
        <note>catalytic</note>
    </ligand>
</feature>
<reference evidence="8 9" key="1">
    <citation type="journal article" date="2016" name="Nat. Commun.">
        <title>Thousands of microbial genomes shed light on interconnected biogeochemical processes in an aquifer system.</title>
        <authorList>
            <person name="Anantharaman K."/>
            <person name="Brown C.T."/>
            <person name="Hug L.A."/>
            <person name="Sharon I."/>
            <person name="Castelle C.J."/>
            <person name="Probst A.J."/>
            <person name="Thomas B.C."/>
            <person name="Singh A."/>
            <person name="Wilkins M.J."/>
            <person name="Karaoz U."/>
            <person name="Brodie E.L."/>
            <person name="Williams K.H."/>
            <person name="Hubbard S.S."/>
            <person name="Banfield J.F."/>
        </authorList>
    </citation>
    <scope>NUCLEOTIDE SEQUENCE [LARGE SCALE GENOMIC DNA]</scope>
</reference>
<comment type="subcellular location">
    <subcellularLocation>
        <location evidence="7">Cytoplasm</location>
    </subcellularLocation>
</comment>
<dbReference type="PANTHER" id="PTHR46986:SF1">
    <property type="entry name" value="ENDORIBONUCLEASE YBEY, CHLOROPLASTIC"/>
    <property type="match status" value="1"/>
</dbReference>
<evidence type="ECO:0000256" key="7">
    <source>
        <dbReference type="HAMAP-Rule" id="MF_00009"/>
    </source>
</evidence>
<keyword evidence="7" id="KW-0698">rRNA processing</keyword>
<dbReference type="PANTHER" id="PTHR46986">
    <property type="entry name" value="ENDORIBONUCLEASE YBEY, CHLOROPLASTIC"/>
    <property type="match status" value="1"/>
</dbReference>
<protein>
    <recommendedName>
        <fullName evidence="7">Endoribonuclease YbeY</fullName>
        <ecNumber evidence="7">3.1.-.-</ecNumber>
    </recommendedName>
</protein>
<dbReference type="InterPro" id="IPR002036">
    <property type="entry name" value="YbeY"/>
</dbReference>
<feature type="binding site" evidence="7">
    <location>
        <position position="96"/>
    </location>
    <ligand>
        <name>Zn(2+)</name>
        <dbReference type="ChEBI" id="CHEBI:29105"/>
        <note>catalytic</note>
    </ligand>
</feature>
<dbReference type="EMBL" id="MEUT01000007">
    <property type="protein sequence ID" value="OGC51964.1"/>
    <property type="molecule type" value="Genomic_DNA"/>
</dbReference>
<organism evidence="8 9">
    <name type="scientific">candidate division WWE3 bacterium RBG_16_37_10</name>
    <dbReference type="NCBI Taxonomy" id="1802610"/>
    <lineage>
        <taxon>Bacteria</taxon>
        <taxon>Katanobacteria</taxon>
    </lineage>
</organism>
<evidence type="ECO:0000256" key="5">
    <source>
        <dbReference type="ARBA" id="ARBA00022801"/>
    </source>
</evidence>
<keyword evidence="3 7" id="KW-0479">Metal-binding</keyword>
<comment type="cofactor">
    <cofactor evidence="7">
        <name>Zn(2+)</name>
        <dbReference type="ChEBI" id="CHEBI:29105"/>
    </cofactor>
    <text evidence="7">Binds 1 zinc ion.</text>
</comment>
<keyword evidence="7" id="KW-0690">Ribosome biogenesis</keyword>
<dbReference type="GO" id="GO:0006364">
    <property type="term" value="P:rRNA processing"/>
    <property type="evidence" value="ECO:0007669"/>
    <property type="project" value="UniProtKB-UniRule"/>
</dbReference>
<evidence type="ECO:0000256" key="3">
    <source>
        <dbReference type="ARBA" id="ARBA00022723"/>
    </source>
</evidence>
<evidence type="ECO:0000256" key="4">
    <source>
        <dbReference type="ARBA" id="ARBA00022759"/>
    </source>
</evidence>
<dbReference type="STRING" id="1802610.A2W32_02035"/>
<dbReference type="EC" id="3.1.-.-" evidence="7"/>
<proteinExistence type="inferred from homology"/>
<dbReference type="Gene3D" id="3.40.390.30">
    <property type="entry name" value="Metalloproteases ('zincins'), catalytic domain"/>
    <property type="match status" value="1"/>
</dbReference>
<gene>
    <name evidence="7" type="primary">ybeY</name>
    <name evidence="8" type="ORF">A2W32_02035</name>
</gene>